<name>A0A1A6GKZ1_NEOLE</name>
<keyword evidence="3" id="KW-1185">Reference proteome</keyword>
<evidence type="ECO:0000313" key="2">
    <source>
        <dbReference type="EMBL" id="OBS66876.1"/>
    </source>
</evidence>
<feature type="region of interest" description="Disordered" evidence="1">
    <location>
        <begin position="1"/>
        <end position="32"/>
    </location>
</feature>
<gene>
    <name evidence="2" type="ORF">A6R68_04582</name>
</gene>
<evidence type="ECO:0000313" key="3">
    <source>
        <dbReference type="Proteomes" id="UP000092124"/>
    </source>
</evidence>
<dbReference type="AlphaFoldDB" id="A0A1A6GKZ1"/>
<evidence type="ECO:0000256" key="1">
    <source>
        <dbReference type="SAM" id="MobiDB-lite"/>
    </source>
</evidence>
<sequence length="129" mass="13882">MGSNASPHSGDETGPSNKRVKTSMVPEHNNKDAIKTIDAVTNEKGAPSQAELTKTLGNGTVNHHCCIIASSPYLAVVFSLRTSKKLRASLMNLDTANEEYSMITKNQPMASSLLKWLFLFGSGQGDTLE</sequence>
<feature type="non-terminal residue" evidence="2">
    <location>
        <position position="129"/>
    </location>
</feature>
<dbReference type="EMBL" id="LZPO01087173">
    <property type="protein sequence ID" value="OBS66876.1"/>
    <property type="molecule type" value="Genomic_DNA"/>
</dbReference>
<comment type="caution">
    <text evidence="2">The sequence shown here is derived from an EMBL/GenBank/DDBJ whole genome shotgun (WGS) entry which is preliminary data.</text>
</comment>
<proteinExistence type="predicted"/>
<protein>
    <submittedName>
        <fullName evidence="2">Uncharacterized protein</fullName>
    </submittedName>
</protein>
<organism evidence="2 3">
    <name type="scientific">Neotoma lepida</name>
    <name type="common">Desert woodrat</name>
    <dbReference type="NCBI Taxonomy" id="56216"/>
    <lineage>
        <taxon>Eukaryota</taxon>
        <taxon>Metazoa</taxon>
        <taxon>Chordata</taxon>
        <taxon>Craniata</taxon>
        <taxon>Vertebrata</taxon>
        <taxon>Euteleostomi</taxon>
        <taxon>Mammalia</taxon>
        <taxon>Eutheria</taxon>
        <taxon>Euarchontoglires</taxon>
        <taxon>Glires</taxon>
        <taxon>Rodentia</taxon>
        <taxon>Myomorpha</taxon>
        <taxon>Muroidea</taxon>
        <taxon>Cricetidae</taxon>
        <taxon>Neotominae</taxon>
        <taxon>Neotoma</taxon>
    </lineage>
</organism>
<dbReference type="STRING" id="56216.A0A1A6GKZ1"/>
<accession>A0A1A6GKZ1</accession>
<dbReference type="Proteomes" id="UP000092124">
    <property type="component" value="Unassembled WGS sequence"/>
</dbReference>
<reference evidence="2 3" key="1">
    <citation type="submission" date="2016-06" db="EMBL/GenBank/DDBJ databases">
        <title>The Draft Genome Sequence and Annotation of the Desert Woodrat Neotoma lepida.</title>
        <authorList>
            <person name="Campbell M."/>
            <person name="Oakeson K.F."/>
            <person name="Yandell M."/>
            <person name="Halpert J.R."/>
            <person name="Dearing D."/>
        </authorList>
    </citation>
    <scope>NUCLEOTIDE SEQUENCE [LARGE SCALE GENOMIC DNA]</scope>
    <source>
        <strain evidence="2">417</strain>
        <tissue evidence="2">Liver</tissue>
    </source>
</reference>